<name>A0A6A6WJ18_9PEZI</name>
<dbReference type="OrthoDB" id="3259529at2759"/>
<feature type="region of interest" description="Disordered" evidence="1">
    <location>
        <begin position="1"/>
        <end position="41"/>
    </location>
</feature>
<dbReference type="Proteomes" id="UP000799437">
    <property type="component" value="Unassembled WGS sequence"/>
</dbReference>
<evidence type="ECO:0000313" key="2">
    <source>
        <dbReference type="EMBL" id="KAF2762184.1"/>
    </source>
</evidence>
<evidence type="ECO:0000313" key="3">
    <source>
        <dbReference type="Proteomes" id="UP000799437"/>
    </source>
</evidence>
<proteinExistence type="predicted"/>
<feature type="compositionally biased region" description="Polar residues" evidence="1">
    <location>
        <begin position="28"/>
        <end position="41"/>
    </location>
</feature>
<evidence type="ECO:0000256" key="1">
    <source>
        <dbReference type="SAM" id="MobiDB-lite"/>
    </source>
</evidence>
<dbReference type="RefSeq" id="XP_033604635.1">
    <property type="nucleotide sequence ID" value="XM_033749251.1"/>
</dbReference>
<sequence>MSALAHDASPVGTDAQSVPGSDLDAQKPASSTDEGLKSNQTCSCFHYDLDPDETDRSSEFDDSNLPPVVILNETPWPEPASPLSPSEEQKWEPLFGLSTDTGLPNQGIKNMAAIVELLREAGIVCCMSYEPALRYYGAKRLVFEWIFCIPTEHVESASQLIRERTNDYEPFRHPDTQRVYSLDHFFPRFKIRGHSVFFTFMSSQALNIPCTPENVEFSPNGIPYPKLHVYTQSLIDTYNVVDLVDLIDGMDLSIEWGKAHLNLEGPIDVAWGRWTANFEAGGQAPPDMIPRWCADPPSRLSIWLKYASAERKWASRGFKALPNDVTRFRKRGQGDPRLRQRDWC</sequence>
<reference evidence="2" key="1">
    <citation type="journal article" date="2020" name="Stud. Mycol.">
        <title>101 Dothideomycetes genomes: a test case for predicting lifestyles and emergence of pathogens.</title>
        <authorList>
            <person name="Haridas S."/>
            <person name="Albert R."/>
            <person name="Binder M."/>
            <person name="Bloem J."/>
            <person name="Labutti K."/>
            <person name="Salamov A."/>
            <person name="Andreopoulos B."/>
            <person name="Baker S."/>
            <person name="Barry K."/>
            <person name="Bills G."/>
            <person name="Bluhm B."/>
            <person name="Cannon C."/>
            <person name="Castanera R."/>
            <person name="Culley D."/>
            <person name="Daum C."/>
            <person name="Ezra D."/>
            <person name="Gonzalez J."/>
            <person name="Henrissat B."/>
            <person name="Kuo A."/>
            <person name="Liang C."/>
            <person name="Lipzen A."/>
            <person name="Lutzoni F."/>
            <person name="Magnuson J."/>
            <person name="Mondo S."/>
            <person name="Nolan M."/>
            <person name="Ohm R."/>
            <person name="Pangilinan J."/>
            <person name="Park H.-J."/>
            <person name="Ramirez L."/>
            <person name="Alfaro M."/>
            <person name="Sun H."/>
            <person name="Tritt A."/>
            <person name="Yoshinaga Y."/>
            <person name="Zwiers L.-H."/>
            <person name="Turgeon B."/>
            <person name="Goodwin S."/>
            <person name="Spatafora J."/>
            <person name="Crous P."/>
            <person name="Grigoriev I."/>
        </authorList>
    </citation>
    <scope>NUCLEOTIDE SEQUENCE</scope>
    <source>
        <strain evidence="2">CBS 121739</strain>
    </source>
</reference>
<gene>
    <name evidence="2" type="ORF">EJ05DRAFT_535444</name>
</gene>
<dbReference type="AlphaFoldDB" id="A0A6A6WJ18"/>
<organism evidence="2 3">
    <name type="scientific">Pseudovirgaria hyperparasitica</name>
    <dbReference type="NCBI Taxonomy" id="470096"/>
    <lineage>
        <taxon>Eukaryota</taxon>
        <taxon>Fungi</taxon>
        <taxon>Dikarya</taxon>
        <taxon>Ascomycota</taxon>
        <taxon>Pezizomycotina</taxon>
        <taxon>Dothideomycetes</taxon>
        <taxon>Dothideomycetes incertae sedis</taxon>
        <taxon>Acrospermales</taxon>
        <taxon>Acrospermaceae</taxon>
        <taxon>Pseudovirgaria</taxon>
    </lineage>
</organism>
<keyword evidence="3" id="KW-1185">Reference proteome</keyword>
<protein>
    <submittedName>
        <fullName evidence="2">Uncharacterized protein</fullName>
    </submittedName>
</protein>
<dbReference type="GeneID" id="54490305"/>
<dbReference type="EMBL" id="ML996566">
    <property type="protein sequence ID" value="KAF2762184.1"/>
    <property type="molecule type" value="Genomic_DNA"/>
</dbReference>
<accession>A0A6A6WJ18</accession>